<dbReference type="Proteomes" id="UP000596742">
    <property type="component" value="Unassembled WGS sequence"/>
</dbReference>
<gene>
    <name evidence="2" type="ORF">MGAL_10B039585</name>
</gene>
<accession>A0A8B6DH79</accession>
<organism evidence="2 3">
    <name type="scientific">Mytilus galloprovincialis</name>
    <name type="common">Mediterranean mussel</name>
    <dbReference type="NCBI Taxonomy" id="29158"/>
    <lineage>
        <taxon>Eukaryota</taxon>
        <taxon>Metazoa</taxon>
        <taxon>Spiralia</taxon>
        <taxon>Lophotrochozoa</taxon>
        <taxon>Mollusca</taxon>
        <taxon>Bivalvia</taxon>
        <taxon>Autobranchia</taxon>
        <taxon>Pteriomorphia</taxon>
        <taxon>Mytilida</taxon>
        <taxon>Mytiloidea</taxon>
        <taxon>Mytilidae</taxon>
        <taxon>Mytilinae</taxon>
        <taxon>Mytilus</taxon>
    </lineage>
</organism>
<keyword evidence="3" id="KW-1185">Reference proteome</keyword>
<evidence type="ECO:0000313" key="3">
    <source>
        <dbReference type="Proteomes" id="UP000596742"/>
    </source>
</evidence>
<protein>
    <submittedName>
        <fullName evidence="2">Uncharacterized protein</fullName>
    </submittedName>
</protein>
<evidence type="ECO:0000313" key="2">
    <source>
        <dbReference type="EMBL" id="VDI20090.1"/>
    </source>
</evidence>
<evidence type="ECO:0000256" key="1">
    <source>
        <dbReference type="SAM" id="SignalP"/>
    </source>
</evidence>
<keyword evidence="1" id="KW-0732">Signal</keyword>
<dbReference type="EMBL" id="UYJE01003540">
    <property type="protein sequence ID" value="VDI20090.1"/>
    <property type="molecule type" value="Genomic_DNA"/>
</dbReference>
<dbReference type="AlphaFoldDB" id="A0A8B6DH79"/>
<proteinExistence type="predicted"/>
<feature type="signal peptide" evidence="1">
    <location>
        <begin position="1"/>
        <end position="20"/>
    </location>
</feature>
<name>A0A8B6DH79_MYTGA</name>
<feature type="chain" id="PRO_5032589286" evidence="1">
    <location>
        <begin position="21"/>
        <end position="82"/>
    </location>
</feature>
<comment type="caution">
    <text evidence="2">The sequence shown here is derived from an EMBL/GenBank/DDBJ whole genome shotgun (WGS) entry which is preliminary data.</text>
</comment>
<reference evidence="2" key="1">
    <citation type="submission" date="2018-11" db="EMBL/GenBank/DDBJ databases">
        <authorList>
            <person name="Alioto T."/>
            <person name="Alioto T."/>
        </authorList>
    </citation>
    <scope>NUCLEOTIDE SEQUENCE</scope>
</reference>
<sequence length="82" mass="9111">MKPVYFSLLFILAVFQPVECMTSHRPATCETSDDLERCSNLCDGIGCEFGDCDVSCRCRCRVQNGHGLFTAADTTTHVFIVK</sequence>